<sequence>MRALPGLLGERAPTPRLLFLLQCLLAAARPSSADGSAPDSPLTSPPLKEEMMANNFSLESHNVSLTDLLRLRMAPQKTDT</sequence>
<reference evidence="3 4" key="1">
    <citation type="submission" date="2012-10" db="EMBL/GenBank/DDBJ databases">
        <authorList>
            <consortium name="Gibbon Genome Sequencing Consortium"/>
        </authorList>
    </citation>
    <scope>NUCLEOTIDE SEQUENCE [LARGE SCALE GENOMIC DNA]</scope>
</reference>
<keyword evidence="4" id="KW-1185">Reference proteome</keyword>
<organism evidence="3 4">
    <name type="scientific">Nomascus leucogenys</name>
    <name type="common">Northern white-cheeked gibbon</name>
    <name type="synonym">Hylobates leucogenys</name>
    <dbReference type="NCBI Taxonomy" id="61853"/>
    <lineage>
        <taxon>Eukaryota</taxon>
        <taxon>Metazoa</taxon>
        <taxon>Chordata</taxon>
        <taxon>Craniata</taxon>
        <taxon>Vertebrata</taxon>
        <taxon>Euteleostomi</taxon>
        <taxon>Mammalia</taxon>
        <taxon>Eutheria</taxon>
        <taxon>Euarchontoglires</taxon>
        <taxon>Primates</taxon>
        <taxon>Haplorrhini</taxon>
        <taxon>Catarrhini</taxon>
        <taxon>Hylobatidae</taxon>
        <taxon>Nomascus</taxon>
    </lineage>
</organism>
<evidence type="ECO:0000313" key="3">
    <source>
        <dbReference type="Ensembl" id="ENSNLEP00000028256.1"/>
    </source>
</evidence>
<evidence type="ECO:0000256" key="2">
    <source>
        <dbReference type="SAM" id="SignalP"/>
    </source>
</evidence>
<reference evidence="3" key="3">
    <citation type="submission" date="2025-09" db="UniProtKB">
        <authorList>
            <consortium name="Ensembl"/>
        </authorList>
    </citation>
    <scope>IDENTIFICATION</scope>
</reference>
<accession>A0A2I3GAB6</accession>
<dbReference type="Ensembl" id="ENSNLET00000058418.1">
    <property type="protein sequence ID" value="ENSNLEP00000028256.1"/>
    <property type="gene ID" value="ENSNLEG00000035551.1"/>
</dbReference>
<feature type="chain" id="PRO_5014119952" evidence="2">
    <location>
        <begin position="34"/>
        <end position="80"/>
    </location>
</feature>
<name>A0A2I3GAB6_NOMLE</name>
<dbReference type="EMBL" id="ADFV01075429">
    <property type="status" value="NOT_ANNOTATED_CDS"/>
    <property type="molecule type" value="Genomic_DNA"/>
</dbReference>
<dbReference type="AlphaFoldDB" id="A0A2I3GAB6"/>
<reference evidence="3" key="2">
    <citation type="submission" date="2025-08" db="UniProtKB">
        <authorList>
            <consortium name="Ensembl"/>
        </authorList>
    </citation>
    <scope>IDENTIFICATION</scope>
</reference>
<evidence type="ECO:0000313" key="4">
    <source>
        <dbReference type="Proteomes" id="UP000001073"/>
    </source>
</evidence>
<dbReference type="STRING" id="61853.ENSNLEP00000028256"/>
<dbReference type="GeneTree" id="ENSGT00910000148302"/>
<dbReference type="Proteomes" id="UP000001073">
    <property type="component" value="Chromosome 12"/>
</dbReference>
<dbReference type="InParanoid" id="A0A2I3GAB6"/>
<feature type="compositionally biased region" description="Low complexity" evidence="1">
    <location>
        <begin position="29"/>
        <end position="41"/>
    </location>
</feature>
<protein>
    <submittedName>
        <fullName evidence="3">Uncharacterized protein</fullName>
    </submittedName>
</protein>
<feature type="region of interest" description="Disordered" evidence="1">
    <location>
        <begin position="29"/>
        <end position="48"/>
    </location>
</feature>
<feature type="signal peptide" evidence="2">
    <location>
        <begin position="1"/>
        <end position="33"/>
    </location>
</feature>
<keyword evidence="2" id="KW-0732">Signal</keyword>
<dbReference type="EMBL" id="ADFV01075427">
    <property type="status" value="NOT_ANNOTATED_CDS"/>
    <property type="molecule type" value="Genomic_DNA"/>
</dbReference>
<proteinExistence type="predicted"/>
<dbReference type="EMBL" id="ADFV01075428">
    <property type="status" value="NOT_ANNOTATED_CDS"/>
    <property type="molecule type" value="Genomic_DNA"/>
</dbReference>
<evidence type="ECO:0000256" key="1">
    <source>
        <dbReference type="SAM" id="MobiDB-lite"/>
    </source>
</evidence>